<feature type="compositionally biased region" description="Low complexity" evidence="1">
    <location>
        <begin position="477"/>
        <end position="496"/>
    </location>
</feature>
<evidence type="ECO:0000313" key="2">
    <source>
        <dbReference type="EMBL" id="MBB5071884.1"/>
    </source>
</evidence>
<feature type="compositionally biased region" description="Low complexity" evidence="1">
    <location>
        <begin position="434"/>
        <end position="465"/>
    </location>
</feature>
<feature type="region of interest" description="Disordered" evidence="1">
    <location>
        <begin position="1"/>
        <end position="47"/>
    </location>
</feature>
<protein>
    <submittedName>
        <fullName evidence="2">Uncharacterized protein YukE</fullName>
    </submittedName>
</protein>
<feature type="compositionally biased region" description="Gly residues" evidence="1">
    <location>
        <begin position="545"/>
        <end position="554"/>
    </location>
</feature>
<feature type="compositionally biased region" description="Gly residues" evidence="1">
    <location>
        <begin position="518"/>
        <end position="535"/>
    </location>
</feature>
<evidence type="ECO:0000256" key="1">
    <source>
        <dbReference type="SAM" id="MobiDB-lite"/>
    </source>
</evidence>
<dbReference type="SUPFAM" id="SSF140453">
    <property type="entry name" value="EsxAB dimer-like"/>
    <property type="match status" value="1"/>
</dbReference>
<dbReference type="AlphaFoldDB" id="A0A840NJZ1"/>
<name>A0A840NJZ1_9PSEU</name>
<dbReference type="Gene3D" id="1.20.1260.20">
    <property type="entry name" value="PPE superfamily"/>
    <property type="match status" value="1"/>
</dbReference>
<proteinExistence type="predicted"/>
<sequence length="588" mass="57470">MSTPDVQADPASGGQAPLGDGTSVPGDVQPQPDQQPPPPAGPPLESTAQILATGNPQQFYADGQRFDQIAGRLRGLSDGFRSELRRVEQSWRGPGAELFQDAAQKITQSIERLIDTISAPAYSSVMNQLGDALAEAQRQVNDVQTQRQQGRDALAANPAAAGDPAAQANQQQQETAQGEHANQVLQQLALTYQNLGSQLRVLPSRNSSGGAANDGGSGASARSAGTMSTGGPATMDSSGTAGTMMAPMSVGTTTRMSGDGSVLGRESAGTWGAPSADDSVVESAGLTDSGVLAPQSGSAAPMMGAFGATGAAGFGGAASQAKRRSTSSGGSGASGDSGAGEMTTFGMPASIGGGERATTSSSDGERGGRPSTESLFEQRRQHWAETLGQPGTDETTGEAGRTAEATAFGSGEAAVPGLPPGTTGGPAVPPGAPAPGLEGTHPAAHAPATGSASAGSAGTAGGPSAKLPSLPNVTGGLPATSGLSASPSLPGSTSLPGVETAGASVPNGASSAVPRGVPGAGMPGGVPGAAGGGMGSPMMPPMAGMGAGMGGALGSRGNQDRDRNTLQQEDEDVWDATDGLSGGVLGRD</sequence>
<dbReference type="EMBL" id="JACHIV010000001">
    <property type="protein sequence ID" value="MBB5071884.1"/>
    <property type="molecule type" value="Genomic_DNA"/>
</dbReference>
<gene>
    <name evidence="2" type="ORF">BJ969_004972</name>
</gene>
<feature type="compositionally biased region" description="Gly residues" evidence="1">
    <location>
        <begin position="329"/>
        <end position="338"/>
    </location>
</feature>
<dbReference type="RefSeq" id="WP_184482686.1">
    <property type="nucleotide sequence ID" value="NZ_JACHIV010000001.1"/>
</dbReference>
<feature type="region of interest" description="Disordered" evidence="1">
    <location>
        <begin position="411"/>
        <end position="588"/>
    </location>
</feature>
<feature type="region of interest" description="Disordered" evidence="1">
    <location>
        <begin position="140"/>
        <end position="180"/>
    </location>
</feature>
<organism evidence="2 3">
    <name type="scientific">Saccharopolyspora gloriosae</name>
    <dbReference type="NCBI Taxonomy" id="455344"/>
    <lineage>
        <taxon>Bacteria</taxon>
        <taxon>Bacillati</taxon>
        <taxon>Actinomycetota</taxon>
        <taxon>Actinomycetes</taxon>
        <taxon>Pseudonocardiales</taxon>
        <taxon>Pseudonocardiaceae</taxon>
        <taxon>Saccharopolyspora</taxon>
    </lineage>
</organism>
<reference evidence="2 3" key="1">
    <citation type="submission" date="2020-08" db="EMBL/GenBank/DDBJ databases">
        <title>Sequencing the genomes of 1000 actinobacteria strains.</title>
        <authorList>
            <person name="Klenk H.-P."/>
        </authorList>
    </citation>
    <scope>NUCLEOTIDE SEQUENCE [LARGE SCALE GENOMIC DNA]</scope>
    <source>
        <strain evidence="2 3">DSM 45582</strain>
    </source>
</reference>
<accession>A0A840NJZ1</accession>
<dbReference type="InterPro" id="IPR036689">
    <property type="entry name" value="ESAT-6-like_sf"/>
</dbReference>
<dbReference type="Proteomes" id="UP000580474">
    <property type="component" value="Unassembled WGS sequence"/>
</dbReference>
<dbReference type="InterPro" id="IPR038332">
    <property type="entry name" value="PPE_sf"/>
</dbReference>
<feature type="compositionally biased region" description="Low complexity" evidence="1">
    <location>
        <begin position="219"/>
        <end position="231"/>
    </location>
</feature>
<keyword evidence="3" id="KW-1185">Reference proteome</keyword>
<evidence type="ECO:0000313" key="3">
    <source>
        <dbReference type="Proteomes" id="UP000580474"/>
    </source>
</evidence>
<feature type="region of interest" description="Disordered" evidence="1">
    <location>
        <begin position="201"/>
        <end position="281"/>
    </location>
</feature>
<feature type="compositionally biased region" description="Pro residues" evidence="1">
    <location>
        <begin position="33"/>
        <end position="42"/>
    </location>
</feature>
<feature type="region of interest" description="Disordered" evidence="1">
    <location>
        <begin position="313"/>
        <end position="374"/>
    </location>
</feature>
<comment type="caution">
    <text evidence="2">The sequence shown here is derived from an EMBL/GenBank/DDBJ whole genome shotgun (WGS) entry which is preliminary data.</text>
</comment>
<feature type="compositionally biased region" description="Low complexity" evidence="1">
    <location>
        <begin position="152"/>
        <end position="180"/>
    </location>
</feature>